<dbReference type="SUPFAM" id="SSF49785">
    <property type="entry name" value="Galactose-binding domain-like"/>
    <property type="match status" value="1"/>
</dbReference>
<dbReference type="KEGG" id="cmo:103495944"/>
<evidence type="ECO:0000256" key="8">
    <source>
        <dbReference type="SAM" id="MobiDB-lite"/>
    </source>
</evidence>
<feature type="compositionally biased region" description="Basic and acidic residues" evidence="8">
    <location>
        <begin position="269"/>
        <end position="285"/>
    </location>
</feature>
<name>A0A1S3C348_CUCME</name>
<dbReference type="GO" id="GO:0000224">
    <property type="term" value="F:peptide-N4-(N-acetyl-beta-glucosaminyl)asparagine amidase activity"/>
    <property type="evidence" value="ECO:0007669"/>
    <property type="project" value="UniProtKB-EC"/>
</dbReference>
<reference evidence="11 12" key="1">
    <citation type="submission" date="2025-05" db="UniProtKB">
        <authorList>
            <consortium name="RefSeq"/>
        </authorList>
    </citation>
    <scope>IDENTIFICATION</scope>
    <source>
        <tissue evidence="11 12">Stem</tissue>
    </source>
</reference>
<dbReference type="RefSeq" id="XP_008455847.2">
    <property type="nucleotide sequence ID" value="XM_008457625.3"/>
</dbReference>
<comment type="cofactor">
    <cofactor evidence="2">
        <name>Zn(2+)</name>
        <dbReference type="ChEBI" id="CHEBI:29105"/>
    </cofactor>
</comment>
<feature type="region of interest" description="Disordered" evidence="8">
    <location>
        <begin position="266"/>
        <end position="303"/>
    </location>
</feature>
<dbReference type="InterPro" id="IPR038765">
    <property type="entry name" value="Papain-like_cys_pep_sf"/>
</dbReference>
<dbReference type="EC" id="3.5.1.52" evidence="4"/>
<comment type="catalytic activity">
    <reaction evidence="1">
        <text>Hydrolysis of an N(4)-(acetyl-beta-D-glucosaminyl)asparagine residue in which the glucosamine residue may be further glycosylated, to yield a (substituted) N-acetyl-beta-D-glucosaminylamine and a peptide containing an aspartate residue.</text>
        <dbReference type="EC" id="3.5.1.52"/>
    </reaction>
</comment>
<dbReference type="SMART" id="SM00460">
    <property type="entry name" value="TGc"/>
    <property type="match status" value="1"/>
</dbReference>
<sequence>MDDREKFEKKIRSYVDQVRLYEDPKSQESARKTVPVDELQEKAIVSLAKEGKYEPSKQEQDHAFLLQLLFWFKQSFRWVNAPSCEHCGDTTTFQDMGDPLPSELQFGGYRVELYGCNSCQKVTRFPRFNNPVKLTETRRGRCGEWANCFTFYCRVFGYESQLILDLTDHVWTECFSHLLGRFMHLDPCEAVYDQPLLYEKGWNKKLNYVIAISIDGVRDVTKHYTRQWNEVLSRRNIITEEILSNMLAEITRQCRSTFTSQLLSELEDRDEKENQARERNSHSVDDSSVSLPGRQSGDKEWRKSRLEIGSDEEGSLSSSACSVRKCVDEHVTRIYSAFGSILSQLPDEEFSKSATIEVLSFIQGIVTDLKKSAFRTRTALVDSDSDETKAFLHRLFPSLKHFLGALSLDSNLDNDGRVEIWLAKEPVYTSLALPVVLDALEEVIQDINKCDNFGRAFLCLPRLKLNRIHSGSVLASGEELPFGIATSAFDGIRSSKWEEPNGAKGCWIMYKVFDNKMEELVAYELISANDAPERDPMDWIVEGSEDGGNSWHLIDEQTNQIFDNRFQRRSFFVTKTGLLSNTFRFRFLAVRDGESTSRLQIGSIDLNKEMTNGFYGNSMQRLKV</sequence>
<dbReference type="PANTHER" id="PTHR48440">
    <property type="match status" value="1"/>
</dbReference>
<evidence type="ECO:0000259" key="9">
    <source>
        <dbReference type="SMART" id="SM00460"/>
    </source>
</evidence>
<evidence type="ECO:0000256" key="4">
    <source>
        <dbReference type="ARBA" id="ARBA00012158"/>
    </source>
</evidence>
<comment type="subcellular location">
    <subcellularLocation>
        <location evidence="3">Cytoplasm</location>
    </subcellularLocation>
</comment>
<keyword evidence="10" id="KW-1185">Reference proteome</keyword>
<feature type="domain" description="Transglutaminase-like" evidence="9">
    <location>
        <begin position="134"/>
        <end position="189"/>
    </location>
</feature>
<evidence type="ECO:0000256" key="1">
    <source>
        <dbReference type="ARBA" id="ARBA00001650"/>
    </source>
</evidence>
<evidence type="ECO:0000256" key="2">
    <source>
        <dbReference type="ARBA" id="ARBA00001947"/>
    </source>
</evidence>
<proteinExistence type="predicted"/>
<dbReference type="PANTHER" id="PTHR48440:SF1">
    <property type="entry name" value="PAW DOMAIN-CONTAINING PROTEIN"/>
    <property type="match status" value="1"/>
</dbReference>
<gene>
    <name evidence="11 12" type="primary">LOC103495944</name>
</gene>
<evidence type="ECO:0000313" key="10">
    <source>
        <dbReference type="Proteomes" id="UP001652600"/>
    </source>
</evidence>
<evidence type="ECO:0000313" key="12">
    <source>
        <dbReference type="RefSeq" id="XP_008455857.2"/>
    </source>
</evidence>
<dbReference type="GO" id="GO:0005737">
    <property type="term" value="C:cytoplasm"/>
    <property type="evidence" value="ECO:0007669"/>
    <property type="project" value="UniProtKB-SubCell"/>
</dbReference>
<dbReference type="eggNOG" id="KOG0909">
    <property type="taxonomic scope" value="Eukaryota"/>
</dbReference>
<dbReference type="Gene3D" id="2.20.25.10">
    <property type="match status" value="1"/>
</dbReference>
<dbReference type="Pfam" id="PF01841">
    <property type="entry name" value="Transglut_core"/>
    <property type="match status" value="1"/>
</dbReference>
<dbReference type="RefSeq" id="XP_008455857.2">
    <property type="nucleotide sequence ID" value="XM_008457635.3"/>
</dbReference>
<dbReference type="InterPro" id="IPR002931">
    <property type="entry name" value="Transglutaminase-like"/>
</dbReference>
<evidence type="ECO:0000256" key="5">
    <source>
        <dbReference type="ARBA" id="ARBA00018546"/>
    </source>
</evidence>
<dbReference type="Gene3D" id="2.60.120.260">
    <property type="entry name" value="Galactose-binding domain-like"/>
    <property type="match status" value="1"/>
</dbReference>
<accession>A0A1S3C348</accession>
<organism evidence="10 11">
    <name type="scientific">Cucumis melo</name>
    <name type="common">Muskmelon</name>
    <dbReference type="NCBI Taxonomy" id="3656"/>
    <lineage>
        <taxon>Eukaryota</taxon>
        <taxon>Viridiplantae</taxon>
        <taxon>Streptophyta</taxon>
        <taxon>Embryophyta</taxon>
        <taxon>Tracheophyta</taxon>
        <taxon>Spermatophyta</taxon>
        <taxon>Magnoliopsida</taxon>
        <taxon>eudicotyledons</taxon>
        <taxon>Gunneridae</taxon>
        <taxon>Pentapetalae</taxon>
        <taxon>rosids</taxon>
        <taxon>fabids</taxon>
        <taxon>Cucurbitales</taxon>
        <taxon>Cucurbitaceae</taxon>
        <taxon>Benincaseae</taxon>
        <taxon>Cucumis</taxon>
    </lineage>
</organism>
<evidence type="ECO:0000256" key="3">
    <source>
        <dbReference type="ARBA" id="ARBA00004496"/>
    </source>
</evidence>
<dbReference type="SUPFAM" id="SSF54001">
    <property type="entry name" value="Cysteine proteinases"/>
    <property type="match status" value="1"/>
</dbReference>
<protein>
    <recommendedName>
        <fullName evidence="5">Peptide-N(4)-(N-acetyl-beta-glucosaminyl)asparagine amidase</fullName>
        <ecNumber evidence="4">3.5.1.52</ecNumber>
    </recommendedName>
    <alternativeName>
        <fullName evidence="7">Peptide:N-glycanase</fullName>
    </alternativeName>
</protein>
<dbReference type="InterPro" id="IPR008979">
    <property type="entry name" value="Galactose-bd-like_sf"/>
</dbReference>
<evidence type="ECO:0000313" key="11">
    <source>
        <dbReference type="RefSeq" id="XP_008455847.2"/>
    </source>
</evidence>
<dbReference type="AlphaFoldDB" id="A0A1S3C348"/>
<evidence type="ECO:0000256" key="7">
    <source>
        <dbReference type="ARBA" id="ARBA00032901"/>
    </source>
</evidence>
<keyword evidence="6" id="KW-0963">Cytoplasm</keyword>
<evidence type="ECO:0000256" key="6">
    <source>
        <dbReference type="ARBA" id="ARBA00022490"/>
    </source>
</evidence>
<dbReference type="Gene3D" id="3.10.620.30">
    <property type="match status" value="1"/>
</dbReference>
<dbReference type="Proteomes" id="UP001652600">
    <property type="component" value="Chromosome 5"/>
</dbReference>
<dbReference type="GeneID" id="103495944"/>